<keyword evidence="3" id="KW-0813">Transport</keyword>
<dbReference type="GO" id="GO:0009055">
    <property type="term" value="F:electron transfer activity"/>
    <property type="evidence" value="ECO:0007669"/>
    <property type="project" value="InterPro"/>
</dbReference>
<dbReference type="PANTHER" id="PTHR30529:SF7">
    <property type="entry name" value="CYTOCHROME B561 BACTERIAL_NI-HYDROGENASE DOMAIN-CONTAINING PROTEIN"/>
    <property type="match status" value="1"/>
</dbReference>
<dbReference type="GO" id="GO:0005886">
    <property type="term" value="C:plasma membrane"/>
    <property type="evidence" value="ECO:0007669"/>
    <property type="project" value="UniProtKB-SubCell"/>
</dbReference>
<name>A0A1H4MDN1_9PSED</name>
<dbReference type="InterPro" id="IPR011577">
    <property type="entry name" value="Cyt_b561_bac/Ni-Hgenase"/>
</dbReference>
<dbReference type="InterPro" id="IPR016174">
    <property type="entry name" value="Di-haem_cyt_TM"/>
</dbReference>
<dbReference type="AlphaFoldDB" id="A0A1H4MDN1"/>
<keyword evidence="6 13" id="KW-0812">Transmembrane</keyword>
<dbReference type="GO" id="GO:0022904">
    <property type="term" value="P:respiratory electron transport chain"/>
    <property type="evidence" value="ECO:0007669"/>
    <property type="project" value="InterPro"/>
</dbReference>
<dbReference type="GO" id="GO:0046872">
    <property type="term" value="F:metal ion binding"/>
    <property type="evidence" value="ECO:0007669"/>
    <property type="project" value="UniProtKB-KW"/>
</dbReference>
<comment type="cofactor">
    <cofactor evidence="1">
        <name>heme b</name>
        <dbReference type="ChEBI" id="CHEBI:60344"/>
    </cofactor>
</comment>
<feature type="transmembrane region" description="Helical" evidence="13">
    <location>
        <begin position="46"/>
        <end position="67"/>
    </location>
</feature>
<feature type="domain" description="Cytochrome b561 bacterial/Ni-hydrogenase" evidence="14">
    <location>
        <begin position="6"/>
        <end position="166"/>
    </location>
</feature>
<keyword evidence="16" id="KW-1185">Reference proteome</keyword>
<keyword evidence="9 13" id="KW-1133">Transmembrane helix</keyword>
<feature type="transmembrane region" description="Helical" evidence="13">
    <location>
        <begin position="12"/>
        <end position="34"/>
    </location>
</feature>
<evidence type="ECO:0000313" key="15">
    <source>
        <dbReference type="EMBL" id="SEB80947.1"/>
    </source>
</evidence>
<dbReference type="Proteomes" id="UP000198982">
    <property type="component" value="Unassembled WGS sequence"/>
</dbReference>
<dbReference type="RefSeq" id="WP_092313515.1">
    <property type="nucleotide sequence ID" value="NZ_FNTJ01000001.1"/>
</dbReference>
<feature type="transmembrane region" description="Helical" evidence="13">
    <location>
        <begin position="133"/>
        <end position="157"/>
    </location>
</feature>
<protein>
    <submittedName>
        <fullName evidence="15">Cytochrome b561</fullName>
    </submittedName>
</protein>
<reference evidence="16" key="1">
    <citation type="submission" date="2016-10" db="EMBL/GenBank/DDBJ databases">
        <authorList>
            <person name="Varghese N."/>
            <person name="Submissions S."/>
        </authorList>
    </citation>
    <scope>NUCLEOTIDE SEQUENCE [LARGE SCALE GENOMIC DNA]</scope>
    <source>
        <strain evidence="16">DSM 9751</strain>
    </source>
</reference>
<evidence type="ECO:0000256" key="5">
    <source>
        <dbReference type="ARBA" id="ARBA00022617"/>
    </source>
</evidence>
<dbReference type="EMBL" id="FNTJ01000001">
    <property type="protein sequence ID" value="SEB80947.1"/>
    <property type="molecule type" value="Genomic_DNA"/>
</dbReference>
<evidence type="ECO:0000256" key="6">
    <source>
        <dbReference type="ARBA" id="ARBA00022692"/>
    </source>
</evidence>
<dbReference type="SUPFAM" id="SSF81342">
    <property type="entry name" value="Transmembrane di-heme cytochromes"/>
    <property type="match status" value="1"/>
</dbReference>
<keyword evidence="11 13" id="KW-0472">Membrane</keyword>
<accession>A0A1H4MDN1</accession>
<evidence type="ECO:0000259" key="14">
    <source>
        <dbReference type="Pfam" id="PF01292"/>
    </source>
</evidence>
<keyword evidence="4" id="KW-1003">Cell membrane</keyword>
<evidence type="ECO:0000256" key="13">
    <source>
        <dbReference type="SAM" id="Phobius"/>
    </source>
</evidence>
<comment type="subcellular location">
    <subcellularLocation>
        <location evidence="2">Cell membrane</location>
        <topology evidence="2">Multi-pass membrane protein</topology>
    </subcellularLocation>
</comment>
<evidence type="ECO:0000256" key="1">
    <source>
        <dbReference type="ARBA" id="ARBA00001970"/>
    </source>
</evidence>
<proteinExistence type="inferred from homology"/>
<evidence type="ECO:0000313" key="16">
    <source>
        <dbReference type="Proteomes" id="UP000198982"/>
    </source>
</evidence>
<dbReference type="InterPro" id="IPR052168">
    <property type="entry name" value="Cytochrome_b561_oxidase"/>
</dbReference>
<keyword evidence="5" id="KW-0349">Heme</keyword>
<gene>
    <name evidence="15" type="ORF">SAMN05216178_2339</name>
</gene>
<organism evidence="15 16">
    <name type="scientific">Pseudomonas saponiphila</name>
    <dbReference type="NCBI Taxonomy" id="556534"/>
    <lineage>
        <taxon>Bacteria</taxon>
        <taxon>Pseudomonadati</taxon>
        <taxon>Pseudomonadota</taxon>
        <taxon>Gammaproteobacteria</taxon>
        <taxon>Pseudomonadales</taxon>
        <taxon>Pseudomonadaceae</taxon>
        <taxon>Pseudomonas</taxon>
    </lineage>
</organism>
<evidence type="ECO:0000256" key="11">
    <source>
        <dbReference type="ARBA" id="ARBA00023136"/>
    </source>
</evidence>
<feature type="transmembrane region" description="Helical" evidence="13">
    <location>
        <begin position="88"/>
        <end position="105"/>
    </location>
</feature>
<dbReference type="GO" id="GO:0020037">
    <property type="term" value="F:heme binding"/>
    <property type="evidence" value="ECO:0007669"/>
    <property type="project" value="TreeGrafter"/>
</dbReference>
<evidence type="ECO:0000256" key="7">
    <source>
        <dbReference type="ARBA" id="ARBA00022723"/>
    </source>
</evidence>
<evidence type="ECO:0000256" key="9">
    <source>
        <dbReference type="ARBA" id="ARBA00022989"/>
    </source>
</evidence>
<keyword evidence="10" id="KW-0408">Iron</keyword>
<evidence type="ECO:0000256" key="2">
    <source>
        <dbReference type="ARBA" id="ARBA00004651"/>
    </source>
</evidence>
<evidence type="ECO:0000256" key="12">
    <source>
        <dbReference type="ARBA" id="ARBA00037975"/>
    </source>
</evidence>
<dbReference type="PANTHER" id="PTHR30529">
    <property type="entry name" value="CYTOCHROME B561"/>
    <property type="match status" value="1"/>
</dbReference>
<dbReference type="Pfam" id="PF01292">
    <property type="entry name" value="Ni_hydr_CYTB"/>
    <property type="match status" value="1"/>
</dbReference>
<evidence type="ECO:0000256" key="8">
    <source>
        <dbReference type="ARBA" id="ARBA00022982"/>
    </source>
</evidence>
<sequence>MSSTPYSRIHVLLHWTFAAIILWATLSGFGNALFDLPAGIAEGIGFINVSLTFILIPLFVLRIVCALNHQRPASRQPLADLLAKAGHLALYVVTGVVLVTGVLMMERPIDLFGLLQISQPLHEPVLTGFFNSIHRYACIALALLVAGHMAAVVLHHWRGENLLRRMSL</sequence>
<keyword evidence="7" id="KW-0479">Metal-binding</keyword>
<evidence type="ECO:0000256" key="4">
    <source>
        <dbReference type="ARBA" id="ARBA00022475"/>
    </source>
</evidence>
<evidence type="ECO:0000256" key="3">
    <source>
        <dbReference type="ARBA" id="ARBA00022448"/>
    </source>
</evidence>
<keyword evidence="8" id="KW-0249">Electron transport</keyword>
<comment type="similarity">
    <text evidence="12">Belongs to the cytochrome b561 family.</text>
</comment>
<evidence type="ECO:0000256" key="10">
    <source>
        <dbReference type="ARBA" id="ARBA00023004"/>
    </source>
</evidence>